<dbReference type="AlphaFoldDB" id="X1JXK9"/>
<proteinExistence type="predicted"/>
<comment type="caution">
    <text evidence="1">The sequence shown here is derived from an EMBL/GenBank/DDBJ whole genome shotgun (WGS) entry which is preliminary data.</text>
</comment>
<evidence type="ECO:0000313" key="1">
    <source>
        <dbReference type="EMBL" id="GAH99446.1"/>
    </source>
</evidence>
<evidence type="ECO:0008006" key="2">
    <source>
        <dbReference type="Google" id="ProtNLM"/>
    </source>
</evidence>
<dbReference type="InterPro" id="IPR052341">
    <property type="entry name" value="LOG_family_nucleotidases"/>
</dbReference>
<dbReference type="Gene3D" id="3.40.50.450">
    <property type="match status" value="1"/>
</dbReference>
<organism evidence="1">
    <name type="scientific">marine sediment metagenome</name>
    <dbReference type="NCBI Taxonomy" id="412755"/>
    <lineage>
        <taxon>unclassified sequences</taxon>
        <taxon>metagenomes</taxon>
        <taxon>ecological metagenomes</taxon>
    </lineage>
</organism>
<dbReference type="InterPro" id="IPR005269">
    <property type="entry name" value="LOG"/>
</dbReference>
<dbReference type="GO" id="GO:0009691">
    <property type="term" value="P:cytokinin biosynthetic process"/>
    <property type="evidence" value="ECO:0007669"/>
    <property type="project" value="InterPro"/>
</dbReference>
<reference evidence="1" key="1">
    <citation type="journal article" date="2014" name="Front. Microbiol.">
        <title>High frequency of phylogenetically diverse reductive dehalogenase-homologous genes in deep subseafloor sedimentary metagenomes.</title>
        <authorList>
            <person name="Kawai M."/>
            <person name="Futagami T."/>
            <person name="Toyoda A."/>
            <person name="Takaki Y."/>
            <person name="Nishi S."/>
            <person name="Hori S."/>
            <person name="Arai W."/>
            <person name="Tsubouchi T."/>
            <person name="Morono Y."/>
            <person name="Uchiyama I."/>
            <person name="Ito T."/>
            <person name="Fujiyama A."/>
            <person name="Inagaki F."/>
            <person name="Takami H."/>
        </authorList>
    </citation>
    <scope>NUCLEOTIDE SEQUENCE</scope>
    <source>
        <strain evidence="1">Expedition CK06-06</strain>
    </source>
</reference>
<dbReference type="NCBIfam" id="TIGR00730">
    <property type="entry name" value="Rossman fold protein, TIGR00730 family"/>
    <property type="match status" value="1"/>
</dbReference>
<dbReference type="SUPFAM" id="SSF102405">
    <property type="entry name" value="MCP/YpsA-like"/>
    <property type="match status" value="1"/>
</dbReference>
<dbReference type="GO" id="GO:0005829">
    <property type="term" value="C:cytosol"/>
    <property type="evidence" value="ECO:0007669"/>
    <property type="project" value="TreeGrafter"/>
</dbReference>
<dbReference type="InterPro" id="IPR031100">
    <property type="entry name" value="LOG_fam"/>
</dbReference>
<feature type="non-terminal residue" evidence="1">
    <location>
        <position position="1"/>
    </location>
</feature>
<name>X1JXK9_9ZZZZ</name>
<dbReference type="PANTHER" id="PTHR43393:SF2">
    <property type="entry name" value="CYTOKININ RIBOSIDE 5'-MONOPHOSPHATE PHOSPHORIBOHYDROLASE"/>
    <property type="match status" value="1"/>
</dbReference>
<gene>
    <name evidence="1" type="ORF">S06H3_04811</name>
</gene>
<dbReference type="EMBL" id="BARV01001722">
    <property type="protein sequence ID" value="GAH99446.1"/>
    <property type="molecule type" value="Genomic_DNA"/>
</dbReference>
<protein>
    <recommendedName>
        <fullName evidence="2">Cytokinin riboside 5'-monophosphate phosphoribohydrolase</fullName>
    </recommendedName>
</protein>
<dbReference type="Pfam" id="PF03641">
    <property type="entry name" value="Lysine_decarbox"/>
    <property type="match status" value="1"/>
</dbReference>
<sequence>FAVITGGGSGIMEAANKGATEAGGRSIGLNIELPLEQIPNEYQNLSLHFKYFFCRKVMFLKYAHGFIVFPGGYGTMDEFCESLVLIQTLKQASFPVILMGSEYWAGLIDWMRETMLGKYNHISPEDMDVFTVVDEPEAATKIIVDFKKAKGRVGIDLPSGMKKM</sequence>
<accession>X1JXK9</accession>
<dbReference type="PANTHER" id="PTHR43393">
    <property type="entry name" value="CYTOKININ RIBOSIDE 5'-MONOPHOSPHATE PHOSPHORIBOHYDROLASE"/>
    <property type="match status" value="1"/>
</dbReference>
<dbReference type="GO" id="GO:0016787">
    <property type="term" value="F:hydrolase activity"/>
    <property type="evidence" value="ECO:0007669"/>
    <property type="project" value="InterPro"/>
</dbReference>